<keyword evidence="3" id="KW-1185">Reference proteome</keyword>
<evidence type="ECO:0000256" key="1">
    <source>
        <dbReference type="SAM" id="MobiDB-lite"/>
    </source>
</evidence>
<sequence>MHPSEARPSHGRAHGYPTDWYQSFIDDPQALASTQAPRGVDDSISSESASHGDLRGGMWPYMSDTSEDAPGDDPPQDRARRVRCPPPCGTGGCLQAPPARRGRRGGHHGE</sequence>
<feature type="compositionally biased region" description="Basic residues" evidence="1">
    <location>
        <begin position="100"/>
        <end position="110"/>
    </location>
</feature>
<name>A0ABU6UPZ3_9FABA</name>
<gene>
    <name evidence="2" type="ORF">PIB30_068098</name>
</gene>
<comment type="caution">
    <text evidence="2">The sequence shown here is derived from an EMBL/GenBank/DDBJ whole genome shotgun (WGS) entry which is preliminary data.</text>
</comment>
<proteinExistence type="predicted"/>
<dbReference type="EMBL" id="JASCZI010121552">
    <property type="protein sequence ID" value="MED6162191.1"/>
    <property type="molecule type" value="Genomic_DNA"/>
</dbReference>
<reference evidence="2 3" key="1">
    <citation type="journal article" date="2023" name="Plants (Basel)">
        <title>Bridging the Gap: Combining Genomics and Transcriptomics Approaches to Understand Stylosanthes scabra, an Orphan Legume from the Brazilian Caatinga.</title>
        <authorList>
            <person name="Ferreira-Neto J.R.C."/>
            <person name="da Silva M.D."/>
            <person name="Binneck E."/>
            <person name="de Melo N.F."/>
            <person name="da Silva R.H."/>
            <person name="de Melo A.L.T.M."/>
            <person name="Pandolfi V."/>
            <person name="Bustamante F.O."/>
            <person name="Brasileiro-Vidal A.C."/>
            <person name="Benko-Iseppon A.M."/>
        </authorList>
    </citation>
    <scope>NUCLEOTIDE SEQUENCE [LARGE SCALE GENOMIC DNA]</scope>
    <source>
        <tissue evidence="2">Leaves</tissue>
    </source>
</reference>
<dbReference type="Proteomes" id="UP001341840">
    <property type="component" value="Unassembled WGS sequence"/>
</dbReference>
<protein>
    <submittedName>
        <fullName evidence="2">Uncharacterized protein</fullName>
    </submittedName>
</protein>
<evidence type="ECO:0000313" key="2">
    <source>
        <dbReference type="EMBL" id="MED6162191.1"/>
    </source>
</evidence>
<accession>A0ABU6UPZ3</accession>
<evidence type="ECO:0000313" key="3">
    <source>
        <dbReference type="Proteomes" id="UP001341840"/>
    </source>
</evidence>
<feature type="region of interest" description="Disordered" evidence="1">
    <location>
        <begin position="1"/>
        <end position="110"/>
    </location>
</feature>
<organism evidence="2 3">
    <name type="scientific">Stylosanthes scabra</name>
    <dbReference type="NCBI Taxonomy" id="79078"/>
    <lineage>
        <taxon>Eukaryota</taxon>
        <taxon>Viridiplantae</taxon>
        <taxon>Streptophyta</taxon>
        <taxon>Embryophyta</taxon>
        <taxon>Tracheophyta</taxon>
        <taxon>Spermatophyta</taxon>
        <taxon>Magnoliopsida</taxon>
        <taxon>eudicotyledons</taxon>
        <taxon>Gunneridae</taxon>
        <taxon>Pentapetalae</taxon>
        <taxon>rosids</taxon>
        <taxon>fabids</taxon>
        <taxon>Fabales</taxon>
        <taxon>Fabaceae</taxon>
        <taxon>Papilionoideae</taxon>
        <taxon>50 kb inversion clade</taxon>
        <taxon>dalbergioids sensu lato</taxon>
        <taxon>Dalbergieae</taxon>
        <taxon>Pterocarpus clade</taxon>
        <taxon>Stylosanthes</taxon>
    </lineage>
</organism>